<evidence type="ECO:0000313" key="2">
    <source>
        <dbReference type="Proteomes" id="UP000319383"/>
    </source>
</evidence>
<dbReference type="Proteomes" id="UP000319383">
    <property type="component" value="Chromosome"/>
</dbReference>
<gene>
    <name evidence="1" type="ORF">Mal52_22440</name>
</gene>
<dbReference type="EMBL" id="CP036276">
    <property type="protein sequence ID" value="QDU43768.1"/>
    <property type="molecule type" value="Genomic_DNA"/>
</dbReference>
<sequence>MTLKYFYDSHNNAGGPERFCFRGGEAAGDV</sequence>
<reference evidence="1 2" key="1">
    <citation type="submission" date="2019-02" db="EMBL/GenBank/DDBJ databases">
        <title>Deep-cultivation of Planctomycetes and their phenomic and genomic characterization uncovers novel biology.</title>
        <authorList>
            <person name="Wiegand S."/>
            <person name="Jogler M."/>
            <person name="Boedeker C."/>
            <person name="Pinto D."/>
            <person name="Vollmers J."/>
            <person name="Rivas-Marin E."/>
            <person name="Kohn T."/>
            <person name="Peeters S.H."/>
            <person name="Heuer A."/>
            <person name="Rast P."/>
            <person name="Oberbeckmann S."/>
            <person name="Bunk B."/>
            <person name="Jeske O."/>
            <person name="Meyerdierks A."/>
            <person name="Storesund J.E."/>
            <person name="Kallscheuer N."/>
            <person name="Luecker S."/>
            <person name="Lage O.M."/>
            <person name="Pohl T."/>
            <person name="Merkel B.J."/>
            <person name="Hornburger P."/>
            <person name="Mueller R.-W."/>
            <person name="Bruemmer F."/>
            <person name="Labrenz M."/>
            <person name="Spormann A.M."/>
            <person name="Op den Camp H."/>
            <person name="Overmann J."/>
            <person name="Amann R."/>
            <person name="Jetten M.S.M."/>
            <person name="Mascher T."/>
            <person name="Medema M.H."/>
            <person name="Devos D.P."/>
            <person name="Kaster A.-K."/>
            <person name="Ovreas L."/>
            <person name="Rohde M."/>
            <person name="Galperin M.Y."/>
            <person name="Jogler C."/>
        </authorList>
    </citation>
    <scope>NUCLEOTIDE SEQUENCE [LARGE SCALE GENOMIC DNA]</scope>
    <source>
        <strain evidence="1 2">Mal52</strain>
    </source>
</reference>
<evidence type="ECO:0000313" key="1">
    <source>
        <dbReference type="EMBL" id="QDU43768.1"/>
    </source>
</evidence>
<organism evidence="1 2">
    <name type="scientific">Symmachiella dynata</name>
    <dbReference type="NCBI Taxonomy" id="2527995"/>
    <lineage>
        <taxon>Bacteria</taxon>
        <taxon>Pseudomonadati</taxon>
        <taxon>Planctomycetota</taxon>
        <taxon>Planctomycetia</taxon>
        <taxon>Planctomycetales</taxon>
        <taxon>Planctomycetaceae</taxon>
        <taxon>Symmachiella</taxon>
    </lineage>
</organism>
<dbReference type="AlphaFoldDB" id="A0A517ZMR7"/>
<name>A0A517ZMR7_9PLAN</name>
<keyword evidence="2" id="KW-1185">Reference proteome</keyword>
<proteinExistence type="predicted"/>
<dbReference type="KEGG" id="sdyn:Mal52_22440"/>
<accession>A0A517ZMR7</accession>
<protein>
    <submittedName>
        <fullName evidence="1">Uncharacterized protein</fullName>
    </submittedName>
</protein>